<keyword evidence="8" id="KW-0645">Protease</keyword>
<dbReference type="GO" id="GO:0008233">
    <property type="term" value="F:peptidase activity"/>
    <property type="evidence" value="ECO:0007669"/>
    <property type="project" value="UniProtKB-KW"/>
</dbReference>
<evidence type="ECO:0000256" key="2">
    <source>
        <dbReference type="ARBA" id="ARBA00007862"/>
    </source>
</evidence>
<comment type="function">
    <text evidence="6">HflC and HflK could regulate a protease.</text>
</comment>
<dbReference type="Gene3D" id="3.30.479.30">
    <property type="entry name" value="Band 7 domain"/>
    <property type="match status" value="1"/>
</dbReference>
<dbReference type="PANTHER" id="PTHR42911:SF1">
    <property type="entry name" value="MODULATOR OF FTSH PROTEASE HFLC"/>
    <property type="match status" value="1"/>
</dbReference>
<evidence type="ECO:0000313" key="9">
    <source>
        <dbReference type="Proteomes" id="UP000603434"/>
    </source>
</evidence>
<dbReference type="PIRSF" id="PIRSF005651">
    <property type="entry name" value="HflC"/>
    <property type="match status" value="1"/>
</dbReference>
<proteinExistence type="inferred from homology"/>
<comment type="subcellular location">
    <subcellularLocation>
        <location evidence="1">Membrane</location>
        <topology evidence="1">Single-pass membrane protein</topology>
    </subcellularLocation>
</comment>
<keyword evidence="3" id="KW-0812">Transmembrane</keyword>
<dbReference type="SUPFAM" id="SSF117892">
    <property type="entry name" value="Band 7/SPFH domain"/>
    <property type="match status" value="1"/>
</dbReference>
<dbReference type="PANTHER" id="PTHR42911">
    <property type="entry name" value="MODULATOR OF FTSH PROTEASE HFLC"/>
    <property type="match status" value="1"/>
</dbReference>
<dbReference type="CDD" id="cd03405">
    <property type="entry name" value="SPFH_HflC"/>
    <property type="match status" value="1"/>
</dbReference>
<evidence type="ECO:0000259" key="7">
    <source>
        <dbReference type="SMART" id="SM00244"/>
    </source>
</evidence>
<organism evidence="8 9">
    <name type="scientific">Candidatus Desulfatibia profunda</name>
    <dbReference type="NCBI Taxonomy" id="2841695"/>
    <lineage>
        <taxon>Bacteria</taxon>
        <taxon>Pseudomonadati</taxon>
        <taxon>Thermodesulfobacteriota</taxon>
        <taxon>Desulfobacteria</taxon>
        <taxon>Desulfobacterales</taxon>
        <taxon>Desulfobacterales incertae sedis</taxon>
        <taxon>Candidatus Desulfatibia</taxon>
    </lineage>
</organism>
<evidence type="ECO:0000256" key="3">
    <source>
        <dbReference type="ARBA" id="ARBA00022692"/>
    </source>
</evidence>
<dbReference type="AlphaFoldDB" id="A0A8J6TN70"/>
<gene>
    <name evidence="8" type="primary">hflC</name>
    <name evidence="8" type="ORF">H8E23_13535</name>
</gene>
<evidence type="ECO:0000256" key="1">
    <source>
        <dbReference type="ARBA" id="ARBA00004167"/>
    </source>
</evidence>
<evidence type="ECO:0000313" key="8">
    <source>
        <dbReference type="EMBL" id="MBC8362408.1"/>
    </source>
</evidence>
<dbReference type="InterPro" id="IPR001107">
    <property type="entry name" value="Band_7"/>
</dbReference>
<feature type="domain" description="Band 7" evidence="7">
    <location>
        <begin position="20"/>
        <end position="208"/>
    </location>
</feature>
<dbReference type="SMART" id="SM00244">
    <property type="entry name" value="PHB"/>
    <property type="match status" value="1"/>
</dbReference>
<comment type="caution">
    <text evidence="8">The sequence shown here is derived from an EMBL/GenBank/DDBJ whole genome shotgun (WGS) entry which is preliminary data.</text>
</comment>
<dbReference type="Pfam" id="PF01145">
    <property type="entry name" value="Band_7"/>
    <property type="match status" value="1"/>
</dbReference>
<keyword evidence="5" id="KW-0472">Membrane</keyword>
<accession>A0A8J6TN70</accession>
<protein>
    <recommendedName>
        <fullName evidence="6">Protein HflC</fullName>
    </recommendedName>
</protein>
<dbReference type="NCBIfam" id="TIGR01932">
    <property type="entry name" value="hflC"/>
    <property type="match status" value="1"/>
</dbReference>
<keyword evidence="4" id="KW-1133">Transmembrane helix</keyword>
<dbReference type="Proteomes" id="UP000603434">
    <property type="component" value="Unassembled WGS sequence"/>
</dbReference>
<sequence length="311" mass="35350">MKSKGIFLIAAAIAIALVYFSAYVVDETEQVVITQFGKVVGTPKQASGLYFKIPFIQDATYFPKNLLEWDGDSGQIPTLDKTYIWVNAFARWKIVDPVKFFQTVNNTISAQGRLDDIIDPATRNLITENRLIEAVRLTNRELDTFEHGIEDTKKVQTFQVTIGREKLTKQILEQAQPKLTPFGIELVDVKIKRINYVEQVRDSVYGRMIAERKQIAEKFRSEGKGEAQKILGDKEKELKQITSEAYRQAQFIKGKADAEATTLYAEAYGVDPGFYSFIKTLEIYSETLDKDSSLVISTDSEFFKYLKGYSP</sequence>
<evidence type="ECO:0000256" key="5">
    <source>
        <dbReference type="ARBA" id="ARBA00023136"/>
    </source>
</evidence>
<dbReference type="GO" id="GO:0006508">
    <property type="term" value="P:proteolysis"/>
    <property type="evidence" value="ECO:0007669"/>
    <property type="project" value="UniProtKB-KW"/>
</dbReference>
<dbReference type="InterPro" id="IPR010200">
    <property type="entry name" value="HflC"/>
</dbReference>
<dbReference type="InterPro" id="IPR036013">
    <property type="entry name" value="Band_7/SPFH_dom_sf"/>
</dbReference>
<keyword evidence="8" id="KW-0378">Hydrolase</keyword>
<evidence type="ECO:0000256" key="6">
    <source>
        <dbReference type="PIRNR" id="PIRNR005651"/>
    </source>
</evidence>
<comment type="similarity">
    <text evidence="2 6">Belongs to the band 7/mec-2 family. HflC subfamily.</text>
</comment>
<dbReference type="GO" id="GO:0016020">
    <property type="term" value="C:membrane"/>
    <property type="evidence" value="ECO:0007669"/>
    <property type="project" value="UniProtKB-SubCell"/>
</dbReference>
<dbReference type="EMBL" id="JACNJH010000188">
    <property type="protein sequence ID" value="MBC8362408.1"/>
    <property type="molecule type" value="Genomic_DNA"/>
</dbReference>
<evidence type="ECO:0000256" key="4">
    <source>
        <dbReference type="ARBA" id="ARBA00022989"/>
    </source>
</evidence>
<name>A0A8J6TN70_9BACT</name>
<reference evidence="8 9" key="1">
    <citation type="submission" date="2020-08" db="EMBL/GenBank/DDBJ databases">
        <title>Bridging the membrane lipid divide: bacteria of the FCB group superphylum have the potential to synthesize archaeal ether lipids.</title>
        <authorList>
            <person name="Villanueva L."/>
            <person name="Von Meijenfeldt F.A.B."/>
            <person name="Westbye A.B."/>
            <person name="Yadav S."/>
            <person name="Hopmans E.C."/>
            <person name="Dutilh B.E."/>
            <person name="Sinninghe Damste J.S."/>
        </authorList>
    </citation>
    <scope>NUCLEOTIDE SEQUENCE [LARGE SCALE GENOMIC DNA]</scope>
    <source>
        <strain evidence="8">NIOZ-UU30</strain>
    </source>
</reference>